<evidence type="ECO:0000259" key="7">
    <source>
        <dbReference type="Pfam" id="PF05712"/>
    </source>
</evidence>
<evidence type="ECO:0000256" key="2">
    <source>
        <dbReference type="ARBA" id="ARBA00022853"/>
    </source>
</evidence>
<dbReference type="GO" id="GO:0000123">
    <property type="term" value="C:histone acetyltransferase complex"/>
    <property type="evidence" value="ECO:0007669"/>
    <property type="project" value="TreeGrafter"/>
</dbReference>
<evidence type="ECO:0000256" key="1">
    <source>
        <dbReference type="ARBA" id="ARBA00004123"/>
    </source>
</evidence>
<proteinExistence type="predicted"/>
<evidence type="ECO:0000256" key="4">
    <source>
        <dbReference type="ARBA" id="ARBA00023163"/>
    </source>
</evidence>
<keyword evidence="3" id="KW-0805">Transcription regulation</keyword>
<dbReference type="Pfam" id="PF11717">
    <property type="entry name" value="Tudor-knot"/>
    <property type="match status" value="1"/>
</dbReference>
<dbReference type="Proteomes" id="UP001370490">
    <property type="component" value="Unassembled WGS sequence"/>
</dbReference>
<reference evidence="9 10" key="1">
    <citation type="submission" date="2023-12" db="EMBL/GenBank/DDBJ databases">
        <title>A high-quality genome assembly for Dillenia turbinata (Dilleniales).</title>
        <authorList>
            <person name="Chanderbali A."/>
        </authorList>
    </citation>
    <scope>NUCLEOTIDE SEQUENCE [LARGE SCALE GENOMIC DNA]</scope>
    <source>
        <strain evidence="9">LSX21</strain>
        <tissue evidence="9">Leaf</tissue>
    </source>
</reference>
<comment type="caution">
    <text evidence="9">The sequence shown here is derived from an EMBL/GenBank/DDBJ whole genome shotgun (WGS) entry which is preliminary data.</text>
</comment>
<dbReference type="Gene3D" id="1.10.274.30">
    <property type="entry name" value="MRG domain"/>
    <property type="match status" value="1"/>
</dbReference>
<dbReference type="InterPro" id="IPR038217">
    <property type="entry name" value="MRG_C_sf"/>
</dbReference>
<dbReference type="InterPro" id="IPR008676">
    <property type="entry name" value="MRG"/>
</dbReference>
<evidence type="ECO:0000256" key="5">
    <source>
        <dbReference type="ARBA" id="ARBA00023242"/>
    </source>
</evidence>
<dbReference type="FunFam" id="1.10.274.30:FF:000005">
    <property type="entry name" value="Chromatin modification-related protein EAF3"/>
    <property type="match status" value="1"/>
</dbReference>
<dbReference type="GO" id="GO:0048586">
    <property type="term" value="P:regulation of long-day photoperiodism, flowering"/>
    <property type="evidence" value="ECO:0007669"/>
    <property type="project" value="UniProtKB-ARBA"/>
</dbReference>
<sequence>MGSSKSEVDSQNSSSTHSGDDATTVDGKIHLESPPPPPPSDSCPFVQGEKVLAYHNQQIYPAKVLKIEFRSPEWRFYVHYLGWKKNWDEWVGVDRLMKYSEENLQKQAELNKKLEAEKNSKLGRASHSKQKGSNVARGKKRKSDSAVKEEDTGHLEKLVHIPIPPTLRKQLLDDCDFVTHQGKLVQLPRSPNVDDILKKYLDYCLKKGGTFSDSVEEILKGLRSYFDKALSVMLLYNRERQQYQDAIEDDISPSTIYGAEHLLRLFVKLPELLFHANIEEETLSELQQKLHDFLKFLQKHQRTFFLSTYFLPRGPETSVKE</sequence>
<keyword evidence="2" id="KW-0156">Chromatin regulator</keyword>
<keyword evidence="5" id="KW-0539">Nucleus</keyword>
<comment type="subcellular location">
    <subcellularLocation>
        <location evidence="1">Nucleus</location>
    </subcellularLocation>
</comment>
<dbReference type="GO" id="GO:0005634">
    <property type="term" value="C:nucleus"/>
    <property type="evidence" value="ECO:0007669"/>
    <property type="project" value="UniProtKB-SubCell"/>
</dbReference>
<evidence type="ECO:0000313" key="10">
    <source>
        <dbReference type="Proteomes" id="UP001370490"/>
    </source>
</evidence>
<dbReference type="EMBL" id="JBAMMX010000006">
    <property type="protein sequence ID" value="KAK6938631.1"/>
    <property type="molecule type" value="Genomic_DNA"/>
</dbReference>
<dbReference type="InterPro" id="IPR025995">
    <property type="entry name" value="Tudor-knot"/>
</dbReference>
<feature type="compositionally biased region" description="Polar residues" evidence="6">
    <location>
        <begin position="1"/>
        <end position="17"/>
    </location>
</feature>
<dbReference type="Gene3D" id="2.30.30.140">
    <property type="match status" value="1"/>
</dbReference>
<dbReference type="AlphaFoldDB" id="A0AAN8VYZ9"/>
<feature type="region of interest" description="Disordered" evidence="6">
    <location>
        <begin position="117"/>
        <end position="151"/>
    </location>
</feature>
<dbReference type="Pfam" id="PF05712">
    <property type="entry name" value="MRG"/>
    <property type="match status" value="1"/>
</dbReference>
<dbReference type="SUPFAM" id="SSF54160">
    <property type="entry name" value="Chromo domain-like"/>
    <property type="match status" value="1"/>
</dbReference>
<evidence type="ECO:0000256" key="3">
    <source>
        <dbReference type="ARBA" id="ARBA00023015"/>
    </source>
</evidence>
<gene>
    <name evidence="9" type="ORF">RJ641_032139</name>
</gene>
<feature type="domain" description="Tudor-knot" evidence="8">
    <location>
        <begin position="46"/>
        <end position="96"/>
    </location>
</feature>
<feature type="region of interest" description="Disordered" evidence="6">
    <location>
        <begin position="1"/>
        <end position="42"/>
    </location>
</feature>
<dbReference type="PANTHER" id="PTHR10880:SF44">
    <property type="entry name" value="PROTEIN MRG2"/>
    <property type="match status" value="1"/>
</dbReference>
<dbReference type="PIRSF" id="PIRSF038133">
    <property type="entry name" value="HAT_Nua4_EAF3/MRG15"/>
    <property type="match status" value="1"/>
</dbReference>
<dbReference type="GO" id="GO:1990841">
    <property type="term" value="F:promoter-specific chromatin binding"/>
    <property type="evidence" value="ECO:0007669"/>
    <property type="project" value="UniProtKB-ARBA"/>
</dbReference>
<dbReference type="InterPro" id="IPR026541">
    <property type="entry name" value="MRG_dom"/>
</dbReference>
<evidence type="ECO:0000256" key="6">
    <source>
        <dbReference type="SAM" id="MobiDB-lite"/>
    </source>
</evidence>
<evidence type="ECO:0000313" key="9">
    <source>
        <dbReference type="EMBL" id="KAK6938631.1"/>
    </source>
</evidence>
<dbReference type="PROSITE" id="PS51640">
    <property type="entry name" value="MRG"/>
    <property type="match status" value="1"/>
</dbReference>
<dbReference type="PANTHER" id="PTHR10880">
    <property type="entry name" value="MORTALITY FACTOR 4-LIKE PROTEIN"/>
    <property type="match status" value="1"/>
</dbReference>
<keyword evidence="4" id="KW-0804">Transcription</keyword>
<feature type="domain" description="MRG" evidence="7">
    <location>
        <begin position="139"/>
        <end position="309"/>
    </location>
</feature>
<protein>
    <submittedName>
        <fullName evidence="9">MRG domain</fullName>
    </submittedName>
</protein>
<dbReference type="CDD" id="cd18983">
    <property type="entry name" value="CBD_MSL3_like"/>
    <property type="match status" value="1"/>
</dbReference>
<keyword evidence="10" id="KW-1185">Reference proteome</keyword>
<organism evidence="9 10">
    <name type="scientific">Dillenia turbinata</name>
    <dbReference type="NCBI Taxonomy" id="194707"/>
    <lineage>
        <taxon>Eukaryota</taxon>
        <taxon>Viridiplantae</taxon>
        <taxon>Streptophyta</taxon>
        <taxon>Embryophyta</taxon>
        <taxon>Tracheophyta</taxon>
        <taxon>Spermatophyta</taxon>
        <taxon>Magnoliopsida</taxon>
        <taxon>eudicotyledons</taxon>
        <taxon>Gunneridae</taxon>
        <taxon>Pentapetalae</taxon>
        <taxon>Dilleniales</taxon>
        <taxon>Dilleniaceae</taxon>
        <taxon>Dillenia</taxon>
    </lineage>
</organism>
<accession>A0AAN8VYZ9</accession>
<name>A0AAN8VYZ9_9MAGN</name>
<dbReference type="GO" id="GO:0006355">
    <property type="term" value="P:regulation of DNA-templated transcription"/>
    <property type="evidence" value="ECO:0007669"/>
    <property type="project" value="InterPro"/>
</dbReference>
<dbReference type="GO" id="GO:0006325">
    <property type="term" value="P:chromatin organization"/>
    <property type="evidence" value="ECO:0007669"/>
    <property type="project" value="UniProtKB-KW"/>
</dbReference>
<evidence type="ECO:0000259" key="8">
    <source>
        <dbReference type="Pfam" id="PF11717"/>
    </source>
</evidence>
<dbReference type="InterPro" id="IPR016197">
    <property type="entry name" value="Chromo-like_dom_sf"/>
</dbReference>